<dbReference type="SUPFAM" id="SSF54427">
    <property type="entry name" value="NTF2-like"/>
    <property type="match status" value="1"/>
</dbReference>
<dbReference type="InterPro" id="IPR032710">
    <property type="entry name" value="NTF2-like_dom_sf"/>
</dbReference>
<sequence>MDLPFKKFTFKTINMKNTISTIVLLLTIGMFVTSCTVTKKITITESKPYTPVSKELFDTIVKMDGIVFEAANKGDLEKLKTLFAEDLEFFHDTGGLDNYTKTMENFQRIFTNYGYTRRVLVEGSIEVYPIKDYGAIQTGLHKFCRLENGELINCGTYKFTHIWKNTSTGWKITRVISYGH</sequence>
<evidence type="ECO:0000313" key="3">
    <source>
        <dbReference type="Proteomes" id="UP001152749"/>
    </source>
</evidence>
<dbReference type="Gene3D" id="3.10.450.50">
    <property type="match status" value="1"/>
</dbReference>
<name>A0A9W4X641_9FLAO</name>
<dbReference type="KEGG" id="fcs:TRV642_1798"/>
<feature type="domain" description="DUF4440" evidence="1">
    <location>
        <begin position="62"/>
        <end position="172"/>
    </location>
</feature>
<dbReference type="InterPro" id="IPR027843">
    <property type="entry name" value="DUF4440"/>
</dbReference>
<protein>
    <recommendedName>
        <fullName evidence="1">DUF4440 domain-containing protein</fullName>
    </recommendedName>
</protein>
<gene>
    <name evidence="2" type="ORF">TRV642_1798</name>
</gene>
<evidence type="ECO:0000259" key="1">
    <source>
        <dbReference type="Pfam" id="PF14534"/>
    </source>
</evidence>
<dbReference type="EMBL" id="OX336425">
    <property type="protein sequence ID" value="CAI2766739.1"/>
    <property type="molecule type" value="Genomic_DNA"/>
</dbReference>
<dbReference type="Proteomes" id="UP001152749">
    <property type="component" value="Chromosome"/>
</dbReference>
<evidence type="ECO:0000313" key="2">
    <source>
        <dbReference type="EMBL" id="CAI2766739.1"/>
    </source>
</evidence>
<organism evidence="2 3">
    <name type="scientific">Flavobacterium collinsii</name>
    <dbReference type="NCBI Taxonomy" id="1114861"/>
    <lineage>
        <taxon>Bacteria</taxon>
        <taxon>Pseudomonadati</taxon>
        <taxon>Bacteroidota</taxon>
        <taxon>Flavobacteriia</taxon>
        <taxon>Flavobacteriales</taxon>
        <taxon>Flavobacteriaceae</taxon>
        <taxon>Flavobacterium</taxon>
    </lineage>
</organism>
<dbReference type="PROSITE" id="PS51257">
    <property type="entry name" value="PROKAR_LIPOPROTEIN"/>
    <property type="match status" value="1"/>
</dbReference>
<reference evidence="2" key="1">
    <citation type="submission" date="2022-09" db="EMBL/GenBank/DDBJ databases">
        <authorList>
            <person name="Duchaud E."/>
        </authorList>
    </citation>
    <scope>NUCLEOTIDE SEQUENCE</scope>
    <source>
        <strain evidence="2">TRV642</strain>
    </source>
</reference>
<dbReference type="AlphaFoldDB" id="A0A9W4X641"/>
<accession>A0A9W4X641</accession>
<dbReference type="Pfam" id="PF14534">
    <property type="entry name" value="DUF4440"/>
    <property type="match status" value="1"/>
</dbReference>
<proteinExistence type="predicted"/>